<reference evidence="1 2" key="1">
    <citation type="submission" date="2019-07" db="EMBL/GenBank/DDBJ databases">
        <title>Whole genome shotgun sequence of Sporosarcina luteola NBRC 105378.</title>
        <authorList>
            <person name="Hosoyama A."/>
            <person name="Uohara A."/>
            <person name="Ohji S."/>
            <person name="Ichikawa N."/>
        </authorList>
    </citation>
    <scope>NUCLEOTIDE SEQUENCE [LARGE SCALE GENOMIC DNA]</scope>
    <source>
        <strain evidence="1 2">NBRC 105378</strain>
    </source>
</reference>
<name>A0A511Z8L5_9BACL</name>
<dbReference type="AlphaFoldDB" id="A0A511Z8L5"/>
<keyword evidence="2" id="KW-1185">Reference proteome</keyword>
<dbReference type="Proteomes" id="UP000321901">
    <property type="component" value="Unassembled WGS sequence"/>
</dbReference>
<accession>A0A511Z8L5</accession>
<evidence type="ECO:0000313" key="2">
    <source>
        <dbReference type="Proteomes" id="UP000321901"/>
    </source>
</evidence>
<proteinExistence type="predicted"/>
<sequence>MGTRLAAVQKKLSTNRLYKDELCMVESIVLLLDITLHKKAGVPVIHACFLSLMKSIQVNAYYK</sequence>
<gene>
    <name evidence="1" type="ORF">SLU01_21010</name>
</gene>
<dbReference type="EMBL" id="BJYL01000027">
    <property type="protein sequence ID" value="GEN83789.1"/>
    <property type="molecule type" value="Genomic_DNA"/>
</dbReference>
<organism evidence="1 2">
    <name type="scientific">Sporosarcina luteola</name>
    <dbReference type="NCBI Taxonomy" id="582850"/>
    <lineage>
        <taxon>Bacteria</taxon>
        <taxon>Bacillati</taxon>
        <taxon>Bacillota</taxon>
        <taxon>Bacilli</taxon>
        <taxon>Bacillales</taxon>
        <taxon>Caryophanaceae</taxon>
        <taxon>Sporosarcina</taxon>
    </lineage>
</organism>
<protein>
    <submittedName>
        <fullName evidence="1">Uncharacterized protein</fullName>
    </submittedName>
</protein>
<evidence type="ECO:0000313" key="1">
    <source>
        <dbReference type="EMBL" id="GEN83789.1"/>
    </source>
</evidence>
<comment type="caution">
    <text evidence="1">The sequence shown here is derived from an EMBL/GenBank/DDBJ whole genome shotgun (WGS) entry which is preliminary data.</text>
</comment>